<gene>
    <name evidence="1" type="ORF">CO162_06610</name>
</gene>
<evidence type="ECO:0000313" key="1">
    <source>
        <dbReference type="EMBL" id="PJA61379.1"/>
    </source>
</evidence>
<evidence type="ECO:0000313" key="2">
    <source>
        <dbReference type="Proteomes" id="UP000229213"/>
    </source>
</evidence>
<sequence length="110" mass="13369">MSKIQRILRIESRPAFPFASASLRRQAKQKNFLYIFLFARRQNFFQLRKRKCFCFAFLLTQELRKRFPTPFRLRRKAGGQKFLPPDPLPFCPLAFGLRPNFFRRRGYYNL</sequence>
<comment type="caution">
    <text evidence="1">The sequence shown here is derived from an EMBL/GenBank/DDBJ whole genome shotgun (WGS) entry which is preliminary data.</text>
</comment>
<dbReference type="Proteomes" id="UP000229213">
    <property type="component" value="Unassembled WGS sequence"/>
</dbReference>
<accession>A0A2M7YEK3</accession>
<organism evidence="1 2">
    <name type="scientific">bacterium (Candidatus Ratteibacteria) CG_4_9_14_3_um_filter_41_21</name>
    <dbReference type="NCBI Taxonomy" id="2014289"/>
    <lineage>
        <taxon>Bacteria</taxon>
        <taxon>Candidatus Ratteibacteria</taxon>
    </lineage>
</organism>
<name>A0A2M7YEK3_9BACT</name>
<protein>
    <submittedName>
        <fullName evidence="1">Uncharacterized protein</fullName>
    </submittedName>
</protein>
<reference evidence="2" key="1">
    <citation type="submission" date="2017-09" db="EMBL/GenBank/DDBJ databases">
        <title>Depth-based differentiation of microbial function through sediment-hosted aquifers and enrichment of novel symbionts in the deep terrestrial subsurface.</title>
        <authorList>
            <person name="Probst A.J."/>
            <person name="Ladd B."/>
            <person name="Jarett J.K."/>
            <person name="Geller-Mcgrath D.E."/>
            <person name="Sieber C.M.K."/>
            <person name="Emerson J.B."/>
            <person name="Anantharaman K."/>
            <person name="Thomas B.C."/>
            <person name="Malmstrom R."/>
            <person name="Stieglmeier M."/>
            <person name="Klingl A."/>
            <person name="Woyke T."/>
            <person name="Ryan C.M."/>
            <person name="Banfield J.F."/>
        </authorList>
    </citation>
    <scope>NUCLEOTIDE SEQUENCE [LARGE SCALE GENOMIC DNA]</scope>
</reference>
<proteinExistence type="predicted"/>
<dbReference type="EMBL" id="PFWI01000240">
    <property type="protein sequence ID" value="PJA61379.1"/>
    <property type="molecule type" value="Genomic_DNA"/>
</dbReference>
<dbReference type="AlphaFoldDB" id="A0A2M7YEK3"/>